<sequence length="70" mass="7974">MIMIVFFLWCDQIIMAEKVPLVTESFAIHDSIPRDRGYFKAFVNSRGAGGEKFLCNLEVCQIFGGRGRDE</sequence>
<keyword evidence="3" id="KW-1185">Reference proteome</keyword>
<comment type="caution">
    <text evidence="2">The sequence shown here is derived from an EMBL/GenBank/DDBJ whole genome shotgun (WGS) entry which is preliminary data.</text>
</comment>
<feature type="signal peptide" evidence="1">
    <location>
        <begin position="1"/>
        <end position="16"/>
    </location>
</feature>
<dbReference type="Proteomes" id="UP000481861">
    <property type="component" value="Unassembled WGS sequence"/>
</dbReference>
<organism evidence="2 3">
    <name type="scientific">Massariosphaeria phaeospora</name>
    <dbReference type="NCBI Taxonomy" id="100035"/>
    <lineage>
        <taxon>Eukaryota</taxon>
        <taxon>Fungi</taxon>
        <taxon>Dikarya</taxon>
        <taxon>Ascomycota</taxon>
        <taxon>Pezizomycotina</taxon>
        <taxon>Dothideomycetes</taxon>
        <taxon>Pleosporomycetidae</taxon>
        <taxon>Pleosporales</taxon>
        <taxon>Pleosporales incertae sedis</taxon>
        <taxon>Massariosphaeria</taxon>
    </lineage>
</organism>
<dbReference type="EMBL" id="JAADJZ010000025">
    <property type="protein sequence ID" value="KAF2866863.1"/>
    <property type="molecule type" value="Genomic_DNA"/>
</dbReference>
<accession>A0A7C8M666</accession>
<proteinExistence type="predicted"/>
<evidence type="ECO:0000313" key="2">
    <source>
        <dbReference type="EMBL" id="KAF2866863.1"/>
    </source>
</evidence>
<protein>
    <submittedName>
        <fullName evidence="2">Uncharacterized protein</fullName>
    </submittedName>
</protein>
<dbReference type="AlphaFoldDB" id="A0A7C8M666"/>
<reference evidence="2 3" key="1">
    <citation type="submission" date="2020-01" db="EMBL/GenBank/DDBJ databases">
        <authorList>
            <consortium name="DOE Joint Genome Institute"/>
            <person name="Haridas S."/>
            <person name="Albert R."/>
            <person name="Binder M."/>
            <person name="Bloem J."/>
            <person name="Labutti K."/>
            <person name="Salamov A."/>
            <person name="Andreopoulos B."/>
            <person name="Baker S.E."/>
            <person name="Barry K."/>
            <person name="Bills G."/>
            <person name="Bluhm B.H."/>
            <person name="Cannon C."/>
            <person name="Castanera R."/>
            <person name="Culley D.E."/>
            <person name="Daum C."/>
            <person name="Ezra D."/>
            <person name="Gonzalez J.B."/>
            <person name="Henrissat B."/>
            <person name="Kuo A."/>
            <person name="Liang C."/>
            <person name="Lipzen A."/>
            <person name="Lutzoni F."/>
            <person name="Magnuson J."/>
            <person name="Mondo S."/>
            <person name="Nolan M."/>
            <person name="Ohm R."/>
            <person name="Pangilinan J."/>
            <person name="Park H.-J.H."/>
            <person name="Ramirez L."/>
            <person name="Alfaro M."/>
            <person name="Sun H."/>
            <person name="Tritt A."/>
            <person name="Yoshinaga Y."/>
            <person name="Zwiers L.-H.L."/>
            <person name="Turgeon B.G."/>
            <person name="Goodwin S.B."/>
            <person name="Spatafora J.W."/>
            <person name="Crous P.W."/>
            <person name="Grigoriev I.V."/>
        </authorList>
    </citation>
    <scope>NUCLEOTIDE SEQUENCE [LARGE SCALE GENOMIC DNA]</scope>
    <source>
        <strain evidence="2 3">CBS 611.86</strain>
    </source>
</reference>
<keyword evidence="1" id="KW-0732">Signal</keyword>
<gene>
    <name evidence="2" type="ORF">BDV95DRAFT_583054</name>
</gene>
<feature type="chain" id="PRO_5029000295" evidence="1">
    <location>
        <begin position="17"/>
        <end position="70"/>
    </location>
</feature>
<name>A0A7C8M666_9PLEO</name>
<evidence type="ECO:0000313" key="3">
    <source>
        <dbReference type="Proteomes" id="UP000481861"/>
    </source>
</evidence>
<evidence type="ECO:0000256" key="1">
    <source>
        <dbReference type="SAM" id="SignalP"/>
    </source>
</evidence>